<dbReference type="EMBL" id="QBKS01000002">
    <property type="protein sequence ID" value="PTX54653.1"/>
    <property type="molecule type" value="Genomic_DNA"/>
</dbReference>
<keyword evidence="6" id="KW-1185">Reference proteome</keyword>
<sequence length="218" mass="23932">MSVSIQSEGIPALIQFSAMVFGATEPDRALQALADSIGVSSVAIYREVSESASMQLIAQNKSGSMRRETAERVQNTRKTQIVLLEERDDGSDFLVLNSRIARLLPSQIEMLQQSVAFLSGAWQARSAKFEQRLAMSDRVPTSSILHPSNPFGLTRTELRICNLISEGGRPKTIADTLQISMPTVRTHLRHIYSKTGFDGMLGVLHNLQSFAVAKDQAA</sequence>
<dbReference type="RefSeq" id="WP_107846963.1">
    <property type="nucleotide sequence ID" value="NZ_QBKS01000002.1"/>
</dbReference>
<dbReference type="PANTHER" id="PTHR44688">
    <property type="entry name" value="DNA-BINDING TRANSCRIPTIONAL ACTIVATOR DEVR_DOSR"/>
    <property type="match status" value="1"/>
</dbReference>
<dbReference type="InterPro" id="IPR036388">
    <property type="entry name" value="WH-like_DNA-bd_sf"/>
</dbReference>
<protein>
    <submittedName>
        <fullName evidence="5">Regulatory LuxR family protein</fullName>
    </submittedName>
</protein>
<reference evidence="5 6" key="1">
    <citation type="submission" date="2018-04" db="EMBL/GenBank/DDBJ databases">
        <title>Genomic Encyclopedia of Archaeal and Bacterial Type Strains, Phase II (KMG-II): from individual species to whole genera.</title>
        <authorList>
            <person name="Goeker M."/>
        </authorList>
    </citation>
    <scope>NUCLEOTIDE SEQUENCE [LARGE SCALE GENOMIC DNA]</scope>
    <source>
        <strain evidence="5 6">DSM 100977</strain>
    </source>
</reference>
<dbReference type="InterPro" id="IPR000792">
    <property type="entry name" value="Tscrpt_reg_LuxR_C"/>
</dbReference>
<evidence type="ECO:0000313" key="6">
    <source>
        <dbReference type="Proteomes" id="UP000243978"/>
    </source>
</evidence>
<accession>A0A2T6BF09</accession>
<organism evidence="5 6">
    <name type="scientific">Litoreibacter ponti</name>
    <dbReference type="NCBI Taxonomy" id="1510457"/>
    <lineage>
        <taxon>Bacteria</taxon>
        <taxon>Pseudomonadati</taxon>
        <taxon>Pseudomonadota</taxon>
        <taxon>Alphaproteobacteria</taxon>
        <taxon>Rhodobacterales</taxon>
        <taxon>Roseobacteraceae</taxon>
        <taxon>Litoreibacter</taxon>
    </lineage>
</organism>
<dbReference type="InterPro" id="IPR016032">
    <property type="entry name" value="Sig_transdc_resp-reg_C-effctor"/>
</dbReference>
<keyword evidence="3" id="KW-0804">Transcription</keyword>
<dbReference type="PRINTS" id="PR00038">
    <property type="entry name" value="HTHLUXR"/>
</dbReference>
<dbReference type="AlphaFoldDB" id="A0A2T6BF09"/>
<evidence type="ECO:0000256" key="2">
    <source>
        <dbReference type="ARBA" id="ARBA00023125"/>
    </source>
</evidence>
<evidence type="ECO:0000256" key="3">
    <source>
        <dbReference type="ARBA" id="ARBA00023163"/>
    </source>
</evidence>
<evidence type="ECO:0000256" key="1">
    <source>
        <dbReference type="ARBA" id="ARBA00023015"/>
    </source>
</evidence>
<name>A0A2T6BF09_9RHOB</name>
<dbReference type="GO" id="GO:0003677">
    <property type="term" value="F:DNA binding"/>
    <property type="evidence" value="ECO:0007669"/>
    <property type="project" value="UniProtKB-KW"/>
</dbReference>
<dbReference type="OrthoDB" id="5497412at2"/>
<dbReference type="GO" id="GO:0006355">
    <property type="term" value="P:regulation of DNA-templated transcription"/>
    <property type="evidence" value="ECO:0007669"/>
    <property type="project" value="InterPro"/>
</dbReference>
<dbReference type="Proteomes" id="UP000243978">
    <property type="component" value="Unassembled WGS sequence"/>
</dbReference>
<evidence type="ECO:0000313" key="5">
    <source>
        <dbReference type="EMBL" id="PTX54653.1"/>
    </source>
</evidence>
<dbReference type="Gene3D" id="1.10.10.10">
    <property type="entry name" value="Winged helix-like DNA-binding domain superfamily/Winged helix DNA-binding domain"/>
    <property type="match status" value="1"/>
</dbReference>
<keyword evidence="1" id="KW-0805">Transcription regulation</keyword>
<gene>
    <name evidence="5" type="ORF">C8N43_3470</name>
</gene>
<dbReference type="SMART" id="SM00421">
    <property type="entry name" value="HTH_LUXR"/>
    <property type="match status" value="1"/>
</dbReference>
<proteinExistence type="predicted"/>
<dbReference type="PANTHER" id="PTHR44688:SF16">
    <property type="entry name" value="DNA-BINDING TRANSCRIPTIONAL ACTIVATOR DEVR_DOSR"/>
    <property type="match status" value="1"/>
</dbReference>
<feature type="domain" description="HTH luxR-type" evidence="4">
    <location>
        <begin position="150"/>
        <end position="213"/>
    </location>
</feature>
<dbReference type="Pfam" id="PF00196">
    <property type="entry name" value="GerE"/>
    <property type="match status" value="1"/>
</dbReference>
<comment type="caution">
    <text evidence="5">The sequence shown here is derived from an EMBL/GenBank/DDBJ whole genome shotgun (WGS) entry which is preliminary data.</text>
</comment>
<evidence type="ECO:0000259" key="4">
    <source>
        <dbReference type="SMART" id="SM00421"/>
    </source>
</evidence>
<keyword evidence="2" id="KW-0238">DNA-binding</keyword>
<dbReference type="SUPFAM" id="SSF46894">
    <property type="entry name" value="C-terminal effector domain of the bipartite response regulators"/>
    <property type="match status" value="1"/>
</dbReference>